<proteinExistence type="predicted"/>
<keyword evidence="1" id="KW-0677">Repeat</keyword>
<protein>
    <recommendedName>
        <fullName evidence="5">Pentacotripeptide-repeat region of PRORP domain-containing protein</fullName>
    </recommendedName>
</protein>
<dbReference type="PANTHER" id="PTHR47926">
    <property type="entry name" value="PENTATRICOPEPTIDE REPEAT-CONTAINING PROTEIN"/>
    <property type="match status" value="1"/>
</dbReference>
<dbReference type="GO" id="GO:0009451">
    <property type="term" value="P:RNA modification"/>
    <property type="evidence" value="ECO:0007669"/>
    <property type="project" value="InterPro"/>
</dbReference>
<dbReference type="InterPro" id="IPR002885">
    <property type="entry name" value="PPR_rpt"/>
</dbReference>
<dbReference type="Proteomes" id="UP000001514">
    <property type="component" value="Unassembled WGS sequence"/>
</dbReference>
<dbReference type="GO" id="GO:0048731">
    <property type="term" value="P:system development"/>
    <property type="evidence" value="ECO:0007669"/>
    <property type="project" value="UniProtKB-ARBA"/>
</dbReference>
<dbReference type="EMBL" id="GL377690">
    <property type="protein sequence ID" value="EFJ07016.1"/>
    <property type="molecule type" value="Genomic_DNA"/>
</dbReference>
<feature type="repeat" description="PPR" evidence="2">
    <location>
        <begin position="193"/>
        <end position="227"/>
    </location>
</feature>
<accession>D8T8L6</accession>
<dbReference type="STRING" id="88036.D8T8L6"/>
<dbReference type="PROSITE" id="PS51375">
    <property type="entry name" value="PPR"/>
    <property type="match status" value="2"/>
</dbReference>
<dbReference type="InterPro" id="IPR011990">
    <property type="entry name" value="TPR-like_helical_dom_sf"/>
</dbReference>
<dbReference type="AlphaFoldDB" id="D8T8L6"/>
<evidence type="ECO:0000313" key="4">
    <source>
        <dbReference type="Proteomes" id="UP000001514"/>
    </source>
</evidence>
<reference evidence="3 4" key="1">
    <citation type="journal article" date="2011" name="Science">
        <title>The Selaginella genome identifies genetic changes associated with the evolution of vascular plants.</title>
        <authorList>
            <person name="Banks J.A."/>
            <person name="Nishiyama T."/>
            <person name="Hasebe M."/>
            <person name="Bowman J.L."/>
            <person name="Gribskov M."/>
            <person name="dePamphilis C."/>
            <person name="Albert V.A."/>
            <person name="Aono N."/>
            <person name="Aoyama T."/>
            <person name="Ambrose B.A."/>
            <person name="Ashton N.W."/>
            <person name="Axtell M.J."/>
            <person name="Barker E."/>
            <person name="Barker M.S."/>
            <person name="Bennetzen J.L."/>
            <person name="Bonawitz N.D."/>
            <person name="Chapple C."/>
            <person name="Cheng C."/>
            <person name="Correa L.G."/>
            <person name="Dacre M."/>
            <person name="DeBarry J."/>
            <person name="Dreyer I."/>
            <person name="Elias M."/>
            <person name="Engstrom E.M."/>
            <person name="Estelle M."/>
            <person name="Feng L."/>
            <person name="Finet C."/>
            <person name="Floyd S.K."/>
            <person name="Frommer W.B."/>
            <person name="Fujita T."/>
            <person name="Gramzow L."/>
            <person name="Gutensohn M."/>
            <person name="Harholt J."/>
            <person name="Hattori M."/>
            <person name="Heyl A."/>
            <person name="Hirai T."/>
            <person name="Hiwatashi Y."/>
            <person name="Ishikawa M."/>
            <person name="Iwata M."/>
            <person name="Karol K.G."/>
            <person name="Koehler B."/>
            <person name="Kolukisaoglu U."/>
            <person name="Kubo M."/>
            <person name="Kurata T."/>
            <person name="Lalonde S."/>
            <person name="Li K."/>
            <person name="Li Y."/>
            <person name="Litt A."/>
            <person name="Lyons E."/>
            <person name="Manning G."/>
            <person name="Maruyama T."/>
            <person name="Michael T.P."/>
            <person name="Mikami K."/>
            <person name="Miyazaki S."/>
            <person name="Morinaga S."/>
            <person name="Murata T."/>
            <person name="Mueller-Roeber B."/>
            <person name="Nelson D.R."/>
            <person name="Obara M."/>
            <person name="Oguri Y."/>
            <person name="Olmstead R.G."/>
            <person name="Onodera N."/>
            <person name="Petersen B.L."/>
            <person name="Pils B."/>
            <person name="Prigge M."/>
            <person name="Rensing S.A."/>
            <person name="Riano-Pachon D.M."/>
            <person name="Roberts A.W."/>
            <person name="Sato Y."/>
            <person name="Scheller H.V."/>
            <person name="Schulz B."/>
            <person name="Schulz C."/>
            <person name="Shakirov E.V."/>
            <person name="Shibagaki N."/>
            <person name="Shinohara N."/>
            <person name="Shippen D.E."/>
            <person name="Soerensen I."/>
            <person name="Sotooka R."/>
            <person name="Sugimoto N."/>
            <person name="Sugita M."/>
            <person name="Sumikawa N."/>
            <person name="Tanurdzic M."/>
            <person name="Theissen G."/>
            <person name="Ulvskov P."/>
            <person name="Wakazuki S."/>
            <person name="Weng J.K."/>
            <person name="Willats W.W."/>
            <person name="Wipf D."/>
            <person name="Wolf P.G."/>
            <person name="Yang L."/>
            <person name="Zimmer A.D."/>
            <person name="Zhu Q."/>
            <person name="Mitros T."/>
            <person name="Hellsten U."/>
            <person name="Loque D."/>
            <person name="Otillar R."/>
            <person name="Salamov A."/>
            <person name="Schmutz J."/>
            <person name="Shapiro H."/>
            <person name="Lindquist E."/>
            <person name="Lucas S."/>
            <person name="Rokhsar D."/>
            <person name="Grigoriev I.V."/>
        </authorList>
    </citation>
    <scope>NUCLEOTIDE SEQUENCE [LARGE SCALE GENOMIC DNA]</scope>
</reference>
<dbReference type="InParanoid" id="D8T8L6"/>
<evidence type="ECO:0000313" key="3">
    <source>
        <dbReference type="EMBL" id="EFJ07016.1"/>
    </source>
</evidence>
<sequence length="383" mass="41959">MFVPDDFSGTILIKAFSDRQDLESAINVFDGMQTKDSVAWNALVSANAVNGHLETASEILDKMPMLGSSAMNPLLHAYSQASMVTQAKFVFEKMRERSIISMTALLTAYDKGGDYKNARIVFDKMPQHDLVSCNAIVTACSKSETQNLQELKHIFDRMHARDIVSWTILLQAYAQSGHPSVAQAMLAKLPRYDSLSATAVIEGYGKAGNLSRARAVLENLPERHLEPCTVLMEAYSRNGYPLEAVHLFRTLELEGSIEPDGAMFTTLLSACSHGGLVRLGLDYFAAMAVDHSLTPSPMHYSCVADMLGRAGLLQEVEDLAEKMPCLPIDSMWIALLNACKIHNDPGLGALAADKASQLRPGECVPYVMIAGFPDSLDRPLHHR</sequence>
<dbReference type="Gene3D" id="1.25.40.10">
    <property type="entry name" value="Tetratricopeptide repeat domain"/>
    <property type="match status" value="3"/>
</dbReference>
<dbReference type="HOGENOM" id="CLU_002706_0_0_1"/>
<dbReference type="InterPro" id="IPR046960">
    <property type="entry name" value="PPR_At4g14850-like_plant"/>
</dbReference>
<dbReference type="Pfam" id="PF01535">
    <property type="entry name" value="PPR"/>
    <property type="match status" value="7"/>
</dbReference>
<dbReference type="GO" id="GO:0003723">
    <property type="term" value="F:RNA binding"/>
    <property type="evidence" value="ECO:0007669"/>
    <property type="project" value="InterPro"/>
</dbReference>
<dbReference type="eggNOG" id="KOG4197">
    <property type="taxonomic scope" value="Eukaryota"/>
</dbReference>
<feature type="repeat" description="PPR" evidence="2">
    <location>
        <begin position="36"/>
        <end position="70"/>
    </location>
</feature>
<dbReference type="PANTHER" id="PTHR47926:SF533">
    <property type="entry name" value="DYW DOMAIN-CONTAINING PROTEIN"/>
    <property type="match status" value="1"/>
</dbReference>
<organism evidence="4">
    <name type="scientific">Selaginella moellendorffii</name>
    <name type="common">Spikemoss</name>
    <dbReference type="NCBI Taxonomy" id="88036"/>
    <lineage>
        <taxon>Eukaryota</taxon>
        <taxon>Viridiplantae</taxon>
        <taxon>Streptophyta</taxon>
        <taxon>Embryophyta</taxon>
        <taxon>Tracheophyta</taxon>
        <taxon>Lycopodiopsida</taxon>
        <taxon>Selaginellales</taxon>
        <taxon>Selaginellaceae</taxon>
        <taxon>Selaginella</taxon>
    </lineage>
</organism>
<dbReference type="Gramene" id="EFJ07016">
    <property type="protein sequence ID" value="EFJ07016"/>
    <property type="gene ID" value="SELMODRAFT_134407"/>
</dbReference>
<name>D8T8L6_SELML</name>
<keyword evidence="4" id="KW-1185">Reference proteome</keyword>
<evidence type="ECO:0000256" key="1">
    <source>
        <dbReference type="ARBA" id="ARBA00022737"/>
    </source>
</evidence>
<evidence type="ECO:0000256" key="2">
    <source>
        <dbReference type="PROSITE-ProRule" id="PRU00708"/>
    </source>
</evidence>
<gene>
    <name evidence="3" type="ORF">SELMODRAFT_134407</name>
</gene>
<dbReference type="OrthoDB" id="185373at2759"/>
<evidence type="ECO:0008006" key="5">
    <source>
        <dbReference type="Google" id="ProtNLM"/>
    </source>
</evidence>
<dbReference type="KEGG" id="smo:SELMODRAFT_134407"/>
<dbReference type="FunFam" id="1.25.40.10:FF:000158">
    <property type="entry name" value="pentatricopeptide repeat-containing protein At2g33680"/>
    <property type="match status" value="1"/>
</dbReference>